<protein>
    <submittedName>
        <fullName evidence="1">Uncharacterized protein</fullName>
    </submittedName>
</protein>
<reference evidence="1" key="1">
    <citation type="submission" date="2020-07" db="EMBL/GenBank/DDBJ databases">
        <title>Huge and variable diversity of episymbiotic CPR bacteria and DPANN archaea in groundwater ecosystems.</title>
        <authorList>
            <person name="He C.Y."/>
            <person name="Keren R."/>
            <person name="Whittaker M."/>
            <person name="Farag I.F."/>
            <person name="Doudna J."/>
            <person name="Cate J.H.D."/>
            <person name="Banfield J.F."/>
        </authorList>
    </citation>
    <scope>NUCLEOTIDE SEQUENCE</scope>
    <source>
        <strain evidence="1">NC_groundwater_928_Pr1_S-0.2um_72_17</strain>
    </source>
</reference>
<gene>
    <name evidence="1" type="ORF">HY076_03290</name>
</gene>
<organism evidence="1 2">
    <name type="scientific">Eiseniibacteriota bacterium</name>
    <dbReference type="NCBI Taxonomy" id="2212470"/>
    <lineage>
        <taxon>Bacteria</taxon>
        <taxon>Candidatus Eiseniibacteriota</taxon>
    </lineage>
</organism>
<dbReference type="Proteomes" id="UP000807850">
    <property type="component" value="Unassembled WGS sequence"/>
</dbReference>
<dbReference type="EMBL" id="JACQAY010000096">
    <property type="protein sequence ID" value="MBI3539279.1"/>
    <property type="molecule type" value="Genomic_DNA"/>
</dbReference>
<feature type="non-terminal residue" evidence="1">
    <location>
        <position position="119"/>
    </location>
</feature>
<accession>A0A9D6LAW5</accession>
<name>A0A9D6LAW5_UNCEI</name>
<evidence type="ECO:0000313" key="2">
    <source>
        <dbReference type="Proteomes" id="UP000807850"/>
    </source>
</evidence>
<comment type="caution">
    <text evidence="1">The sequence shown here is derived from an EMBL/GenBank/DDBJ whole genome shotgun (WGS) entry which is preliminary data.</text>
</comment>
<sequence>MVVLGEYPAAYRSLEAVLGTRFRPGTASALNRVLPPNVLSVSEPDSPLRAKCAVLSLGDLERGCSPRARDHFVRGRLFQQVQLVWSRDAAAHAAVTAALIEARRCTFEWVRPYLPRHFD</sequence>
<dbReference type="AlphaFoldDB" id="A0A9D6LAW5"/>
<proteinExistence type="predicted"/>
<evidence type="ECO:0000313" key="1">
    <source>
        <dbReference type="EMBL" id="MBI3539279.1"/>
    </source>
</evidence>